<keyword evidence="5" id="KW-1185">Reference proteome</keyword>
<feature type="domain" description="AB hydrolase-1" evidence="3">
    <location>
        <begin position="95"/>
        <end position="360"/>
    </location>
</feature>
<comment type="caution">
    <text evidence="4">The sequence shown here is derived from an EMBL/GenBank/DDBJ whole genome shotgun (WGS) entry which is preliminary data.</text>
</comment>
<reference evidence="4" key="1">
    <citation type="journal article" date="2023" name="Mol. Phylogenet. Evol.">
        <title>Genome-scale phylogeny and comparative genomics of the fungal order Sordariales.</title>
        <authorList>
            <person name="Hensen N."/>
            <person name="Bonometti L."/>
            <person name="Westerberg I."/>
            <person name="Brannstrom I.O."/>
            <person name="Guillou S."/>
            <person name="Cros-Aarteil S."/>
            <person name="Calhoun S."/>
            <person name="Haridas S."/>
            <person name="Kuo A."/>
            <person name="Mondo S."/>
            <person name="Pangilinan J."/>
            <person name="Riley R."/>
            <person name="LaButti K."/>
            <person name="Andreopoulos B."/>
            <person name="Lipzen A."/>
            <person name="Chen C."/>
            <person name="Yan M."/>
            <person name="Daum C."/>
            <person name="Ng V."/>
            <person name="Clum A."/>
            <person name="Steindorff A."/>
            <person name="Ohm R.A."/>
            <person name="Martin F."/>
            <person name="Silar P."/>
            <person name="Natvig D.O."/>
            <person name="Lalanne C."/>
            <person name="Gautier V."/>
            <person name="Ament-Velasquez S.L."/>
            <person name="Kruys A."/>
            <person name="Hutchinson M.I."/>
            <person name="Powell A.J."/>
            <person name="Barry K."/>
            <person name="Miller A.N."/>
            <person name="Grigoriev I.V."/>
            <person name="Debuchy R."/>
            <person name="Gladieux P."/>
            <person name="Hiltunen Thoren M."/>
            <person name="Johannesson H."/>
        </authorList>
    </citation>
    <scope>NUCLEOTIDE SEQUENCE</scope>
    <source>
        <strain evidence="4">CBS 532.94</strain>
    </source>
</reference>
<dbReference type="Pfam" id="PF12697">
    <property type="entry name" value="Abhydrolase_6"/>
    <property type="match status" value="1"/>
</dbReference>
<keyword evidence="1" id="KW-0378">Hydrolase</keyword>
<dbReference type="SUPFAM" id="SSF53474">
    <property type="entry name" value="alpha/beta-Hydrolases"/>
    <property type="match status" value="1"/>
</dbReference>
<protein>
    <submittedName>
        <fullName evidence="4">Cardiolipin-specific deacylase, mitochondrial</fullName>
    </submittedName>
</protein>
<name>A0AAN7C351_9PEZI</name>
<dbReference type="GO" id="GO:0016020">
    <property type="term" value="C:membrane"/>
    <property type="evidence" value="ECO:0007669"/>
    <property type="project" value="TreeGrafter"/>
</dbReference>
<dbReference type="GO" id="GO:0016787">
    <property type="term" value="F:hydrolase activity"/>
    <property type="evidence" value="ECO:0007669"/>
    <property type="project" value="UniProtKB-KW"/>
</dbReference>
<proteinExistence type="predicted"/>
<accession>A0AAN7C351</accession>
<dbReference type="Gene3D" id="3.40.50.1820">
    <property type="entry name" value="alpha/beta hydrolase"/>
    <property type="match status" value="1"/>
</dbReference>
<dbReference type="Proteomes" id="UP001303760">
    <property type="component" value="Unassembled WGS sequence"/>
</dbReference>
<dbReference type="InterPro" id="IPR050266">
    <property type="entry name" value="AB_hydrolase_sf"/>
</dbReference>
<feature type="region of interest" description="Disordered" evidence="2">
    <location>
        <begin position="1"/>
        <end position="20"/>
    </location>
</feature>
<evidence type="ECO:0000256" key="1">
    <source>
        <dbReference type="ARBA" id="ARBA00022801"/>
    </source>
</evidence>
<evidence type="ECO:0000313" key="4">
    <source>
        <dbReference type="EMBL" id="KAK4234370.1"/>
    </source>
</evidence>
<organism evidence="4 5">
    <name type="scientific">Achaetomium macrosporum</name>
    <dbReference type="NCBI Taxonomy" id="79813"/>
    <lineage>
        <taxon>Eukaryota</taxon>
        <taxon>Fungi</taxon>
        <taxon>Dikarya</taxon>
        <taxon>Ascomycota</taxon>
        <taxon>Pezizomycotina</taxon>
        <taxon>Sordariomycetes</taxon>
        <taxon>Sordariomycetidae</taxon>
        <taxon>Sordariales</taxon>
        <taxon>Chaetomiaceae</taxon>
        <taxon>Achaetomium</taxon>
    </lineage>
</organism>
<dbReference type="InterPro" id="IPR000073">
    <property type="entry name" value="AB_hydrolase_1"/>
</dbReference>
<gene>
    <name evidence="4" type="ORF">C8A03DRAFT_47273</name>
</gene>
<dbReference type="PANTHER" id="PTHR43798:SF31">
    <property type="entry name" value="AB HYDROLASE SUPERFAMILY PROTEIN YCLE"/>
    <property type="match status" value="1"/>
</dbReference>
<sequence length="384" mass="41100">MDGKSESGKSGSGDENGDESMESFVGYGLHVLIFASPPDPNNSTAIVDFMRQTWLGNAPATNGTTAVSGTWTIAGTYCAPRPGQAAKLPHSTLEVLIHGITYNHSMWAGLGFPRASDPNAEDHIYNWHAYANSRGYATLALDRLGHGSSPQRPDPLTVVQPQLQVEILHQIIAAVRSASSPYNALHQAFERVVIVGHSYGSYVGAALAAQHPADAEAAVLTGYSNYYNFTDVINAEWVPAAQHDPARLGANLPKGYVTMAREEDRTRALYAGAYDPAIPPVDFASEDTLTVGEIGALGAILGDAVGYTGHVLVVTAVEDAFFCEPPKATCEAHLASTASSFPDAASYSYFAPENTGHDLTLHYSSKDTFERVHDWLDEKLCGEE</sequence>
<dbReference type="PANTHER" id="PTHR43798">
    <property type="entry name" value="MONOACYLGLYCEROL LIPASE"/>
    <property type="match status" value="1"/>
</dbReference>
<dbReference type="EMBL" id="MU860378">
    <property type="protein sequence ID" value="KAK4234370.1"/>
    <property type="molecule type" value="Genomic_DNA"/>
</dbReference>
<evidence type="ECO:0000313" key="5">
    <source>
        <dbReference type="Proteomes" id="UP001303760"/>
    </source>
</evidence>
<dbReference type="InterPro" id="IPR029058">
    <property type="entry name" value="AB_hydrolase_fold"/>
</dbReference>
<evidence type="ECO:0000256" key="2">
    <source>
        <dbReference type="SAM" id="MobiDB-lite"/>
    </source>
</evidence>
<evidence type="ECO:0000259" key="3">
    <source>
        <dbReference type="Pfam" id="PF12697"/>
    </source>
</evidence>
<dbReference type="AlphaFoldDB" id="A0AAN7C351"/>
<reference evidence="4" key="2">
    <citation type="submission" date="2023-05" db="EMBL/GenBank/DDBJ databases">
        <authorList>
            <consortium name="Lawrence Berkeley National Laboratory"/>
            <person name="Steindorff A."/>
            <person name="Hensen N."/>
            <person name="Bonometti L."/>
            <person name="Westerberg I."/>
            <person name="Brannstrom I.O."/>
            <person name="Guillou S."/>
            <person name="Cros-Aarteil S."/>
            <person name="Calhoun S."/>
            <person name="Haridas S."/>
            <person name="Kuo A."/>
            <person name="Mondo S."/>
            <person name="Pangilinan J."/>
            <person name="Riley R."/>
            <person name="Labutti K."/>
            <person name="Andreopoulos B."/>
            <person name="Lipzen A."/>
            <person name="Chen C."/>
            <person name="Yanf M."/>
            <person name="Daum C."/>
            <person name="Ng V."/>
            <person name="Clum A."/>
            <person name="Ohm R."/>
            <person name="Martin F."/>
            <person name="Silar P."/>
            <person name="Natvig D."/>
            <person name="Lalanne C."/>
            <person name="Gautier V."/>
            <person name="Ament-Velasquez S.L."/>
            <person name="Kruys A."/>
            <person name="Hutchinson M.I."/>
            <person name="Powell A.J."/>
            <person name="Barry K."/>
            <person name="Miller A.N."/>
            <person name="Grigoriev I.V."/>
            <person name="Debuchy R."/>
            <person name="Gladieux P."/>
            <person name="Thoren M.H."/>
            <person name="Johannesson H."/>
        </authorList>
    </citation>
    <scope>NUCLEOTIDE SEQUENCE</scope>
    <source>
        <strain evidence="4">CBS 532.94</strain>
    </source>
</reference>